<feature type="compositionally biased region" description="Basic and acidic residues" evidence="2">
    <location>
        <begin position="420"/>
        <end position="433"/>
    </location>
</feature>
<comment type="caution">
    <text evidence="4">The sequence shown here is derived from an EMBL/GenBank/DDBJ whole genome shotgun (WGS) entry which is preliminary data.</text>
</comment>
<evidence type="ECO:0000259" key="3">
    <source>
        <dbReference type="PROSITE" id="PS50168"/>
    </source>
</evidence>
<feature type="compositionally biased region" description="Basic and acidic residues" evidence="2">
    <location>
        <begin position="635"/>
        <end position="652"/>
    </location>
</feature>
<dbReference type="GO" id="GO:0042981">
    <property type="term" value="P:regulation of apoptotic process"/>
    <property type="evidence" value="ECO:0007669"/>
    <property type="project" value="UniProtKB-ARBA"/>
</dbReference>
<gene>
    <name evidence="4" type="ORF">ACJMK2_039251</name>
</gene>
<proteinExistence type="predicted"/>
<keyword evidence="1" id="KW-0053">Apoptosis</keyword>
<dbReference type="SMART" id="SM00031">
    <property type="entry name" value="DED"/>
    <property type="match status" value="1"/>
</dbReference>
<feature type="compositionally biased region" description="Polar residues" evidence="2">
    <location>
        <begin position="661"/>
        <end position="671"/>
    </location>
</feature>
<name>A0ABD3WET4_SINWO</name>
<evidence type="ECO:0000256" key="1">
    <source>
        <dbReference type="ARBA" id="ARBA00022703"/>
    </source>
</evidence>
<feature type="region of interest" description="Disordered" evidence="2">
    <location>
        <begin position="223"/>
        <end position="267"/>
    </location>
</feature>
<dbReference type="Pfam" id="PF01335">
    <property type="entry name" value="DED"/>
    <property type="match status" value="1"/>
</dbReference>
<dbReference type="CDD" id="cd00045">
    <property type="entry name" value="DED"/>
    <property type="match status" value="1"/>
</dbReference>
<dbReference type="InterPro" id="IPR001875">
    <property type="entry name" value="DED_dom"/>
</dbReference>
<dbReference type="Gene3D" id="1.10.533.10">
    <property type="entry name" value="Death Domain, Fas"/>
    <property type="match status" value="1"/>
</dbReference>
<feature type="region of interest" description="Disordered" evidence="2">
    <location>
        <begin position="372"/>
        <end position="392"/>
    </location>
</feature>
<dbReference type="Proteomes" id="UP001634394">
    <property type="component" value="Unassembled WGS sequence"/>
</dbReference>
<evidence type="ECO:0000313" key="5">
    <source>
        <dbReference type="Proteomes" id="UP001634394"/>
    </source>
</evidence>
<evidence type="ECO:0000313" key="4">
    <source>
        <dbReference type="EMBL" id="KAL3871243.1"/>
    </source>
</evidence>
<dbReference type="PROSITE" id="PS50168">
    <property type="entry name" value="DED"/>
    <property type="match status" value="1"/>
</dbReference>
<feature type="region of interest" description="Disordered" evidence="2">
    <location>
        <begin position="616"/>
        <end position="688"/>
    </location>
</feature>
<sequence>MATSSEETRYRQLLQELAGDLTSDEVRELIFLLRLHIKGKKIRSDIKSDATKLLTELEKLNCIGIDNLTLLVELFELIGRADLRNKIVEKHGHICQVSGPEQKINKFMRIMWKFGQKLDSNDLKNAKFILEWTRDKENVETVWQMFDKAFERGYIVENNINSVIEFAEKIMQIERLNSVMYENPFTYPSSNYSPGITSTPYMSQQQYLYTGTGITPKKEERYWPQEQPRPHWQQEQPRPHWPPEQSRPEKNLPHYSPYFGINQRPSPSNNQYFPQVSVLHEDDMSIPPSEAFRNVARDLSSSNTLTKTDPCDKVMEPVEKYQRQDASAKLKDGGHETNLSVINASLKVLELQNTIEEIIKGFKSQNEVKHARESSVTGSSSDNIDLTSGQTAPAGTQFKREISISHLNINEDPVSINVEPKSEQASERSEQKEASQGIRSSVWDEKHMELELNVSGSLIDVPNEVQENRSNQNEIIYLRDSGSLEVTSPLLINNQNEASAGIKMDITEDLKDREMPNANQSPSVENLTLSQTVQTEIGSFNGPNDAAPTPIFSQDSRSEGASQLAEQKEASQEICSIEEEMSKLNLSKESNASLNETRENNDLISEYLDIPYGQDELNEKRMPGNINQSNNDVTSKSKQDYDEKTSTSDENGHVGNGREGFSSSPARTSESGGDANGKQEAVDGKSTG</sequence>
<feature type="region of interest" description="Disordered" evidence="2">
    <location>
        <begin position="538"/>
        <end position="572"/>
    </location>
</feature>
<dbReference type="EMBL" id="JBJQND010000007">
    <property type="protein sequence ID" value="KAL3871243.1"/>
    <property type="molecule type" value="Genomic_DNA"/>
</dbReference>
<organism evidence="4 5">
    <name type="scientific">Sinanodonta woodiana</name>
    <name type="common">Chinese pond mussel</name>
    <name type="synonym">Anodonta woodiana</name>
    <dbReference type="NCBI Taxonomy" id="1069815"/>
    <lineage>
        <taxon>Eukaryota</taxon>
        <taxon>Metazoa</taxon>
        <taxon>Spiralia</taxon>
        <taxon>Lophotrochozoa</taxon>
        <taxon>Mollusca</taxon>
        <taxon>Bivalvia</taxon>
        <taxon>Autobranchia</taxon>
        <taxon>Heteroconchia</taxon>
        <taxon>Palaeoheterodonta</taxon>
        <taxon>Unionida</taxon>
        <taxon>Unionoidea</taxon>
        <taxon>Unionidae</taxon>
        <taxon>Unioninae</taxon>
        <taxon>Sinanodonta</taxon>
    </lineage>
</organism>
<dbReference type="GO" id="GO:0006915">
    <property type="term" value="P:apoptotic process"/>
    <property type="evidence" value="ECO:0007669"/>
    <property type="project" value="UniProtKB-KW"/>
</dbReference>
<feature type="compositionally biased region" description="Polar residues" evidence="2">
    <location>
        <begin position="625"/>
        <end position="634"/>
    </location>
</feature>
<dbReference type="SUPFAM" id="SSF47986">
    <property type="entry name" value="DEATH domain"/>
    <property type="match status" value="1"/>
</dbReference>
<protein>
    <recommendedName>
        <fullName evidence="3">DED domain-containing protein</fullName>
    </recommendedName>
</protein>
<reference evidence="4 5" key="1">
    <citation type="submission" date="2024-11" db="EMBL/GenBank/DDBJ databases">
        <title>Chromosome-level genome assembly of the freshwater bivalve Anodonta woodiana.</title>
        <authorList>
            <person name="Chen X."/>
        </authorList>
    </citation>
    <scope>NUCLEOTIDE SEQUENCE [LARGE SCALE GENOMIC DNA]</scope>
    <source>
        <strain evidence="4">MN2024</strain>
        <tissue evidence="4">Gills</tissue>
    </source>
</reference>
<dbReference type="InterPro" id="IPR011029">
    <property type="entry name" value="DEATH-like_dom_sf"/>
</dbReference>
<feature type="domain" description="DED" evidence="3">
    <location>
        <begin position="9"/>
        <end position="89"/>
    </location>
</feature>
<dbReference type="AlphaFoldDB" id="A0ABD3WET4"/>
<evidence type="ECO:0000256" key="2">
    <source>
        <dbReference type="SAM" id="MobiDB-lite"/>
    </source>
</evidence>
<keyword evidence="5" id="KW-1185">Reference proteome</keyword>
<feature type="compositionally biased region" description="Polar residues" evidence="2">
    <location>
        <begin position="551"/>
        <end position="565"/>
    </location>
</feature>
<accession>A0ABD3WET4</accession>
<dbReference type="PANTHER" id="PTHR48169:SF7">
    <property type="entry name" value="CASPASE 10"/>
    <property type="match status" value="1"/>
</dbReference>
<feature type="compositionally biased region" description="Polar residues" evidence="2">
    <location>
        <begin position="374"/>
        <end position="392"/>
    </location>
</feature>
<dbReference type="PANTHER" id="PTHR48169">
    <property type="entry name" value="DED DOMAIN-CONTAINING PROTEIN"/>
    <property type="match status" value="1"/>
</dbReference>
<feature type="region of interest" description="Disordered" evidence="2">
    <location>
        <begin position="414"/>
        <end position="441"/>
    </location>
</feature>